<gene>
    <name evidence="11 12" type="primary">LOC117662569</name>
</gene>
<feature type="compositionally biased region" description="Polar residues" evidence="7">
    <location>
        <begin position="309"/>
        <end position="319"/>
    </location>
</feature>
<evidence type="ECO:0000313" key="11">
    <source>
        <dbReference type="RefSeq" id="XP_060547198.1"/>
    </source>
</evidence>
<feature type="domain" description="C2H2-type" evidence="8">
    <location>
        <begin position="649"/>
        <end position="676"/>
    </location>
</feature>
<organism evidence="10 11">
    <name type="scientific">Pantherophis guttatus</name>
    <name type="common">Corn snake</name>
    <name type="synonym">Elaphe guttata</name>
    <dbReference type="NCBI Taxonomy" id="94885"/>
    <lineage>
        <taxon>Eukaryota</taxon>
        <taxon>Metazoa</taxon>
        <taxon>Chordata</taxon>
        <taxon>Craniata</taxon>
        <taxon>Vertebrata</taxon>
        <taxon>Euteleostomi</taxon>
        <taxon>Lepidosauria</taxon>
        <taxon>Squamata</taxon>
        <taxon>Bifurcata</taxon>
        <taxon>Unidentata</taxon>
        <taxon>Episquamata</taxon>
        <taxon>Toxicofera</taxon>
        <taxon>Serpentes</taxon>
        <taxon>Colubroidea</taxon>
        <taxon>Colubridae</taxon>
        <taxon>Colubrinae</taxon>
        <taxon>Pantherophis</taxon>
    </lineage>
</organism>
<keyword evidence="2" id="KW-0677">Repeat</keyword>
<feature type="domain" description="C2H2-type" evidence="8">
    <location>
        <begin position="789"/>
        <end position="816"/>
    </location>
</feature>
<evidence type="ECO:0000313" key="12">
    <source>
        <dbReference type="RefSeq" id="XP_060547199.1"/>
    </source>
</evidence>
<protein>
    <submittedName>
        <fullName evidence="11 12">Zinc finger and SCAN domain-containing protein 2-like isoform X1</fullName>
    </submittedName>
</protein>
<feature type="domain" description="C2H2-type" evidence="8">
    <location>
        <begin position="733"/>
        <end position="760"/>
    </location>
</feature>
<keyword evidence="1" id="KW-0479">Metal-binding</keyword>
<dbReference type="PROSITE" id="PS00028">
    <property type="entry name" value="ZINC_FINGER_C2H2_1"/>
    <property type="match status" value="13"/>
</dbReference>
<dbReference type="SMART" id="SM00431">
    <property type="entry name" value="SCAN"/>
    <property type="match status" value="1"/>
</dbReference>
<dbReference type="SUPFAM" id="SSF57667">
    <property type="entry name" value="beta-beta-alpha zinc fingers"/>
    <property type="match status" value="7"/>
</dbReference>
<dbReference type="GeneID" id="117662569"/>
<feature type="domain" description="C2H2-type" evidence="8">
    <location>
        <begin position="593"/>
        <end position="620"/>
    </location>
</feature>
<evidence type="ECO:0000256" key="7">
    <source>
        <dbReference type="SAM" id="MobiDB-lite"/>
    </source>
</evidence>
<keyword evidence="5" id="KW-0539">Nucleus</keyword>
<feature type="domain" description="C2H2-type" evidence="8">
    <location>
        <begin position="537"/>
        <end position="564"/>
    </location>
</feature>
<dbReference type="SUPFAM" id="SSF47353">
    <property type="entry name" value="Retrovirus capsid dimerization domain-like"/>
    <property type="match status" value="1"/>
</dbReference>
<evidence type="ECO:0000256" key="3">
    <source>
        <dbReference type="ARBA" id="ARBA00022771"/>
    </source>
</evidence>
<feature type="region of interest" description="Disordered" evidence="7">
    <location>
        <begin position="336"/>
        <end position="400"/>
    </location>
</feature>
<feature type="domain" description="C2H2-type" evidence="8">
    <location>
        <begin position="481"/>
        <end position="508"/>
    </location>
</feature>
<evidence type="ECO:0000256" key="6">
    <source>
        <dbReference type="PROSITE-ProRule" id="PRU00042"/>
    </source>
</evidence>
<evidence type="ECO:0000256" key="2">
    <source>
        <dbReference type="ARBA" id="ARBA00022737"/>
    </source>
</evidence>
<keyword evidence="4" id="KW-0862">Zinc</keyword>
<feature type="region of interest" description="Disordered" evidence="7">
    <location>
        <begin position="34"/>
        <end position="135"/>
    </location>
</feature>
<feature type="domain" description="C2H2-type" evidence="8">
    <location>
        <begin position="621"/>
        <end position="648"/>
    </location>
</feature>
<feature type="domain" description="C2H2-type" evidence="8">
    <location>
        <begin position="761"/>
        <end position="788"/>
    </location>
</feature>
<proteinExistence type="predicted"/>
<evidence type="ECO:0000256" key="4">
    <source>
        <dbReference type="ARBA" id="ARBA00022833"/>
    </source>
</evidence>
<feature type="domain" description="C2H2-type" evidence="8">
    <location>
        <begin position="453"/>
        <end position="480"/>
    </location>
</feature>
<dbReference type="PANTHER" id="PTHR23235">
    <property type="entry name" value="KRUEPPEL-LIKE TRANSCRIPTION FACTOR"/>
    <property type="match status" value="1"/>
</dbReference>
<evidence type="ECO:0000313" key="10">
    <source>
        <dbReference type="Proteomes" id="UP001652622"/>
    </source>
</evidence>
<dbReference type="RefSeq" id="XP_060547198.1">
    <property type="nucleotide sequence ID" value="XM_060691215.1"/>
</dbReference>
<reference evidence="11 12" key="1">
    <citation type="submission" date="2025-05" db="UniProtKB">
        <authorList>
            <consortium name="RefSeq"/>
        </authorList>
    </citation>
    <scope>IDENTIFICATION</scope>
    <source>
        <tissue evidence="11 12">Blood</tissue>
    </source>
</reference>
<dbReference type="InterPro" id="IPR036236">
    <property type="entry name" value="Znf_C2H2_sf"/>
</dbReference>
<keyword evidence="10" id="KW-1185">Reference proteome</keyword>
<feature type="region of interest" description="Disordered" evidence="7">
    <location>
        <begin position="294"/>
        <end position="319"/>
    </location>
</feature>
<feature type="domain" description="SCAN box" evidence="9">
    <location>
        <begin position="205"/>
        <end position="283"/>
    </location>
</feature>
<evidence type="ECO:0000256" key="5">
    <source>
        <dbReference type="ARBA" id="ARBA00023242"/>
    </source>
</evidence>
<dbReference type="PROSITE" id="PS50804">
    <property type="entry name" value="SCAN_BOX"/>
    <property type="match status" value="1"/>
</dbReference>
<dbReference type="Pfam" id="PF00096">
    <property type="entry name" value="zf-C2H2"/>
    <property type="match status" value="12"/>
</dbReference>
<dbReference type="InterPro" id="IPR003309">
    <property type="entry name" value="SCAN_dom"/>
</dbReference>
<dbReference type="RefSeq" id="XP_060547199.1">
    <property type="nucleotide sequence ID" value="XM_060691216.1"/>
</dbReference>
<feature type="domain" description="C2H2-type" evidence="8">
    <location>
        <begin position="565"/>
        <end position="592"/>
    </location>
</feature>
<dbReference type="CDD" id="cd07936">
    <property type="entry name" value="SCAN"/>
    <property type="match status" value="1"/>
</dbReference>
<dbReference type="InterPro" id="IPR013087">
    <property type="entry name" value="Znf_C2H2_type"/>
</dbReference>
<feature type="domain" description="C2H2-type" evidence="8">
    <location>
        <begin position="509"/>
        <end position="536"/>
    </location>
</feature>
<dbReference type="SMART" id="SM00355">
    <property type="entry name" value="ZnF_C2H2"/>
    <property type="match status" value="13"/>
</dbReference>
<evidence type="ECO:0000256" key="1">
    <source>
        <dbReference type="ARBA" id="ARBA00022723"/>
    </source>
</evidence>
<name>A0ABM3ZFQ0_PANGU</name>
<feature type="compositionally biased region" description="Basic and acidic residues" evidence="7">
    <location>
        <begin position="111"/>
        <end position="129"/>
    </location>
</feature>
<feature type="domain" description="C2H2-type" evidence="8">
    <location>
        <begin position="705"/>
        <end position="732"/>
    </location>
</feature>
<evidence type="ECO:0000259" key="9">
    <source>
        <dbReference type="PROSITE" id="PS50804"/>
    </source>
</evidence>
<dbReference type="PROSITE" id="PS50157">
    <property type="entry name" value="ZINC_FINGER_C2H2_2"/>
    <property type="match status" value="13"/>
</dbReference>
<dbReference type="Proteomes" id="UP001652622">
    <property type="component" value="Unplaced"/>
</dbReference>
<dbReference type="Pfam" id="PF02023">
    <property type="entry name" value="SCAN"/>
    <property type="match status" value="1"/>
</dbReference>
<evidence type="ECO:0000259" key="8">
    <source>
        <dbReference type="PROSITE" id="PS50157"/>
    </source>
</evidence>
<keyword evidence="3 6" id="KW-0863">Zinc-finger</keyword>
<feature type="domain" description="C2H2-type" evidence="8">
    <location>
        <begin position="677"/>
        <end position="704"/>
    </location>
</feature>
<dbReference type="InterPro" id="IPR038269">
    <property type="entry name" value="SCAN_sf"/>
</dbReference>
<dbReference type="PANTHER" id="PTHR23235:SF142">
    <property type="entry name" value="ZINC FINGER PROTEIN 384"/>
    <property type="match status" value="1"/>
</dbReference>
<dbReference type="Gene3D" id="3.30.160.60">
    <property type="entry name" value="Classic Zinc Finger"/>
    <property type="match status" value="13"/>
</dbReference>
<sequence length="816" mass="91504">MTSMGFYSRFLAWLQADQGWTFVTSTKLGPKASRHKELCGKGRNRAGPKPLWPGGVDMASKEEEEDLMSPRDQQDYLPVEQQEEKAEGQSVASPGDVSEGTGVSNHVGLMKNEEKTSHGKDVPGMEERSPSQPGQAPFLASQRWDDLFLTSIEKAVNAHPGKWMSQLIPGLKDEGEAFEDKEIGDYGKVKAAISRVDAISTEVQRQHFRRFLYREVDGPREACSRLWFLCHRWLKPERHTKEQILELLILEQFLAILPTEIQGWVKDGCPETCAQAVTLAEDFLLSRQEVERPTQQVPELFEEKGASSPKASDQTLSDAKQSQLCLEVKQEQPLEDSSLGDLCTSKNDARLPQLPRREPELLPEASEGGTPDSIPVSDEQGALSENQQKPEHASLRKLPRKRVQNSISLVEGYKNLGVAPAEKKNADDEPAVKIIICKETFSQGSDHAGEKVHKCSVCGKCFSLRSRLIVHERTHTGEKPYTCLECGRSFSVSSSLIAHRRTHTGEKPYKCSHCAKSFSVKSGLIAHERTHTGEKPYKCLYCSKSFRRNSGLVSHQRIHTGDKPYQCSVCEKSFSDISNLITHHRIHTGEKPYKCLECGKSFSQSSYLNSHQRIHTGEKPYECAECGKTFSVSSRLRKHQRSHTGERPFVCLDCGKTFSESSDLLAHERAHTGEKPFRCSFCGKSFLRSSEVVSHERIHTGEKPYQCGECGKSFSVSSRLSAHRRIHTGEKPFQCVVCERSFSYKSHLITHQRIHTGEKPFQCSVCGKSFRGSSSLVAHERTHTGEKPYRCLDCGKSFTQSSNLISHQRIHTEGNS</sequence>
<accession>A0ABM3ZFQ0</accession>
<dbReference type="Gene3D" id="1.10.4020.10">
    <property type="entry name" value="DNA breaking-rejoining enzymes"/>
    <property type="match status" value="1"/>
</dbReference>